<sequence>MFIYYHRACGVEPYSQDSILLLSMFPSFIGWNLFTTGESIIYRSNAPPFEV</sequence>
<dbReference type="Proteomes" id="UP000325558">
    <property type="component" value="Unassembled WGS sequence"/>
</dbReference>
<dbReference type="AlphaFoldDB" id="A0A5N6XS02"/>
<accession>A0A5N6XS02</accession>
<organism evidence="1">
    <name type="scientific">Aspergillus arachidicola</name>
    <dbReference type="NCBI Taxonomy" id="656916"/>
    <lineage>
        <taxon>Eukaryota</taxon>
        <taxon>Fungi</taxon>
        <taxon>Dikarya</taxon>
        <taxon>Ascomycota</taxon>
        <taxon>Pezizomycotina</taxon>
        <taxon>Eurotiomycetes</taxon>
        <taxon>Eurotiomycetidae</taxon>
        <taxon>Eurotiales</taxon>
        <taxon>Aspergillaceae</taxon>
        <taxon>Aspergillus</taxon>
        <taxon>Aspergillus subgen. Circumdati</taxon>
    </lineage>
</organism>
<proteinExistence type="predicted"/>
<gene>
    <name evidence="1" type="ORF">BDV24DRAFT_143185</name>
</gene>
<name>A0A5N6XS02_9EURO</name>
<protein>
    <submittedName>
        <fullName evidence="1">Uncharacterized protein</fullName>
    </submittedName>
</protein>
<evidence type="ECO:0000313" key="1">
    <source>
        <dbReference type="EMBL" id="KAE8335762.1"/>
    </source>
</evidence>
<dbReference type="EMBL" id="ML737209">
    <property type="protein sequence ID" value="KAE8335762.1"/>
    <property type="molecule type" value="Genomic_DNA"/>
</dbReference>
<reference evidence="1" key="1">
    <citation type="submission" date="2019-04" db="EMBL/GenBank/DDBJ databases">
        <title>Friends and foes A comparative genomics study of 23 Aspergillus species from section Flavi.</title>
        <authorList>
            <consortium name="DOE Joint Genome Institute"/>
            <person name="Kjaerbolling I."/>
            <person name="Vesth T."/>
            <person name="Frisvad J.C."/>
            <person name="Nybo J.L."/>
            <person name="Theobald S."/>
            <person name="Kildgaard S."/>
            <person name="Isbrandt T."/>
            <person name="Kuo A."/>
            <person name="Sato A."/>
            <person name="Lyhne E.K."/>
            <person name="Kogle M.E."/>
            <person name="Wiebenga A."/>
            <person name="Kun R.S."/>
            <person name="Lubbers R.J."/>
            <person name="Makela M.R."/>
            <person name="Barry K."/>
            <person name="Chovatia M."/>
            <person name="Clum A."/>
            <person name="Daum C."/>
            <person name="Haridas S."/>
            <person name="He G."/>
            <person name="LaButti K."/>
            <person name="Lipzen A."/>
            <person name="Mondo S."/>
            <person name="Riley R."/>
            <person name="Salamov A."/>
            <person name="Simmons B.A."/>
            <person name="Magnuson J.K."/>
            <person name="Henrissat B."/>
            <person name="Mortensen U.H."/>
            <person name="Larsen T.O."/>
            <person name="Devries R.P."/>
            <person name="Grigoriev I.V."/>
            <person name="Machida M."/>
            <person name="Baker S.E."/>
            <person name="Andersen M.R."/>
        </authorList>
    </citation>
    <scope>NUCLEOTIDE SEQUENCE</scope>
    <source>
        <strain evidence="1">CBS 117612</strain>
    </source>
</reference>